<proteinExistence type="predicted"/>
<dbReference type="AlphaFoldDB" id="A0A562RNP9"/>
<feature type="compositionally biased region" description="Basic and acidic residues" evidence="1">
    <location>
        <begin position="8"/>
        <end position="19"/>
    </location>
</feature>
<dbReference type="Proteomes" id="UP000318307">
    <property type="component" value="Unassembled WGS sequence"/>
</dbReference>
<organism evidence="2 3">
    <name type="scientific">Desulfobotulus alkaliphilus</name>
    <dbReference type="NCBI Taxonomy" id="622671"/>
    <lineage>
        <taxon>Bacteria</taxon>
        <taxon>Pseudomonadati</taxon>
        <taxon>Thermodesulfobacteriota</taxon>
        <taxon>Desulfobacteria</taxon>
        <taxon>Desulfobacterales</taxon>
        <taxon>Desulfobacteraceae</taxon>
        <taxon>Desulfobotulus</taxon>
    </lineage>
</organism>
<accession>A0A562RNP9</accession>
<dbReference type="RefSeq" id="WP_186443081.1">
    <property type="nucleotide sequence ID" value="NZ_VLLC01000017.1"/>
</dbReference>
<dbReference type="EMBL" id="VLLC01000017">
    <property type="protein sequence ID" value="TWI70662.1"/>
    <property type="molecule type" value="Genomic_DNA"/>
</dbReference>
<gene>
    <name evidence="2" type="ORF">LZ24_02232</name>
</gene>
<evidence type="ECO:0000256" key="1">
    <source>
        <dbReference type="SAM" id="MobiDB-lite"/>
    </source>
</evidence>
<reference evidence="2 3" key="1">
    <citation type="submission" date="2019-07" db="EMBL/GenBank/DDBJ databases">
        <title>Genome sequencing of 100 strains of the haloalkaliphilic chemolithoautotrophic sulfur-oxidizing bacterium Thioalkalivibrio.</title>
        <authorList>
            <person name="Muyzer G."/>
        </authorList>
    </citation>
    <scope>NUCLEOTIDE SEQUENCE [LARGE SCALE GENOMIC DNA]</scope>
    <source>
        <strain evidence="2 3">ASO4-4</strain>
    </source>
</reference>
<evidence type="ECO:0000313" key="3">
    <source>
        <dbReference type="Proteomes" id="UP000318307"/>
    </source>
</evidence>
<sequence length="49" mass="5467">MYRSETGSPERTKGMKTEEGGSISEKSCDIYTDPEELRLIERALSGISQ</sequence>
<name>A0A562RNP9_9BACT</name>
<keyword evidence="3" id="KW-1185">Reference proteome</keyword>
<evidence type="ECO:0000313" key="2">
    <source>
        <dbReference type="EMBL" id="TWI70662.1"/>
    </source>
</evidence>
<protein>
    <submittedName>
        <fullName evidence="2">Uncharacterized protein</fullName>
    </submittedName>
</protein>
<feature type="region of interest" description="Disordered" evidence="1">
    <location>
        <begin position="1"/>
        <end position="28"/>
    </location>
</feature>
<comment type="caution">
    <text evidence="2">The sequence shown here is derived from an EMBL/GenBank/DDBJ whole genome shotgun (WGS) entry which is preliminary data.</text>
</comment>